<dbReference type="Gene3D" id="1.25.40.10">
    <property type="entry name" value="Tetratricopeptide repeat domain"/>
    <property type="match status" value="2"/>
</dbReference>
<dbReference type="InterPro" id="IPR036915">
    <property type="entry name" value="Cyclin-like_sf"/>
</dbReference>
<keyword evidence="2 3" id="KW-0802">TPR repeat</keyword>
<evidence type="ECO:0000256" key="2">
    <source>
        <dbReference type="ARBA" id="ARBA00022803"/>
    </source>
</evidence>
<dbReference type="AlphaFoldDB" id="A0A926N9D4"/>
<dbReference type="InterPro" id="IPR056836">
    <property type="entry name" value="ARM_TT21_4th"/>
</dbReference>
<evidence type="ECO:0000313" key="6">
    <source>
        <dbReference type="Proteomes" id="UP000661691"/>
    </source>
</evidence>
<dbReference type="Pfam" id="PF14559">
    <property type="entry name" value="TPR_19"/>
    <property type="match status" value="1"/>
</dbReference>
<dbReference type="InterPro" id="IPR011990">
    <property type="entry name" value="TPR-like_helical_dom_sf"/>
</dbReference>
<dbReference type="RefSeq" id="WP_191139641.1">
    <property type="nucleotide sequence ID" value="NZ_JACXAG020000003.1"/>
</dbReference>
<protein>
    <submittedName>
        <fullName evidence="5">Tetratricopeptide repeat protein</fullName>
    </submittedName>
</protein>
<feature type="repeat" description="TPR" evidence="3">
    <location>
        <begin position="22"/>
        <end position="55"/>
    </location>
</feature>
<name>A0A926N9D4_9BACL</name>
<keyword evidence="6" id="KW-1185">Reference proteome</keyword>
<dbReference type="PROSITE" id="PS50005">
    <property type="entry name" value="TPR"/>
    <property type="match status" value="1"/>
</dbReference>
<feature type="domain" description="Tetratricopeptide repeat protein 21A/21B fourth ARM" evidence="4">
    <location>
        <begin position="34"/>
        <end position="85"/>
    </location>
</feature>
<organism evidence="5 6">
    <name type="scientific">Polycladospora coralii</name>
    <dbReference type="NCBI Taxonomy" id="2771432"/>
    <lineage>
        <taxon>Bacteria</taxon>
        <taxon>Bacillati</taxon>
        <taxon>Bacillota</taxon>
        <taxon>Bacilli</taxon>
        <taxon>Bacillales</taxon>
        <taxon>Thermoactinomycetaceae</taxon>
        <taxon>Polycladospora</taxon>
    </lineage>
</organism>
<dbReference type="EMBL" id="JACXAH010000008">
    <property type="protein sequence ID" value="MBD1372232.1"/>
    <property type="molecule type" value="Genomic_DNA"/>
</dbReference>
<dbReference type="SMART" id="SM00028">
    <property type="entry name" value="TPR"/>
    <property type="match status" value="5"/>
</dbReference>
<evidence type="ECO:0000259" key="4">
    <source>
        <dbReference type="Pfam" id="PF25068"/>
    </source>
</evidence>
<evidence type="ECO:0000256" key="3">
    <source>
        <dbReference type="PROSITE-ProRule" id="PRU00339"/>
    </source>
</evidence>
<dbReference type="SUPFAM" id="SSF48452">
    <property type="entry name" value="TPR-like"/>
    <property type="match status" value="2"/>
</dbReference>
<gene>
    <name evidence="5" type="ORF">IC620_07625</name>
</gene>
<dbReference type="Gene3D" id="1.10.472.10">
    <property type="entry name" value="Cyclin-like"/>
    <property type="match status" value="1"/>
</dbReference>
<dbReference type="InterPro" id="IPR051685">
    <property type="entry name" value="Ycf3/AcsC/BcsC/TPR_MFPF"/>
</dbReference>
<dbReference type="InterPro" id="IPR016024">
    <property type="entry name" value="ARM-type_fold"/>
</dbReference>
<sequence length="567" mass="66270">MKKSKTETKPTQKKIVPLQMDAGFYFERAVRSIDRHQYEKAIRYFKLAMEKEPHNAINHCNLAGLLSELGRFEESNEVLETVLAEVNPDLHECLFFLANNSANMGAFELAEDYLLEYLSAEPAGEYMEEAEDMLYMISIELGRPPKEPPSAAMPEYMQSHEIARDHLEAGHFLQAIERLEKIIETNPEFLAAQNNLALAYFYTDRIEDAYKCIQHVLEMDEMNLHALCNLAILSFHNKQGHYSKQLIQTLKKLVPLHTEHAYKLATTMGILREHEVAYHLFTRLLKTDVHAEVGLYHHCAVAAWNTGRLNKAIRYWKIAAELDFISDVPRFYLAQVEKWSQQDTELPLIQYAYQLPFEEEWIRIENKQRDPQNLSHLKDNPLLRSSFFWSLNHGDYNTKLQALQVLWKIQDKEVEQLLRSYILKPNEDEELKKIALLILKHMHVAAPIQMWIEGRITEVGYDSTDSLENKQFEQRVIHALLHNMQDYTLQQQNEAQQLLFTFQHQPDFRDHQVKKIEALAGALEYAIAKKYQLKLTQKEIAQKYGVSTSSITRYVKKLQTLWDKHLT</sequence>
<dbReference type="PANTHER" id="PTHR44943:SF8">
    <property type="entry name" value="TPR REPEAT-CONTAINING PROTEIN MJ0263"/>
    <property type="match status" value="1"/>
</dbReference>
<proteinExistence type="predicted"/>
<dbReference type="PANTHER" id="PTHR44943">
    <property type="entry name" value="CELLULOSE SYNTHASE OPERON PROTEIN C"/>
    <property type="match status" value="1"/>
</dbReference>
<comment type="caution">
    <text evidence="5">The sequence shown here is derived from an EMBL/GenBank/DDBJ whole genome shotgun (WGS) entry which is preliminary data.</text>
</comment>
<dbReference type="Proteomes" id="UP000661691">
    <property type="component" value="Unassembled WGS sequence"/>
</dbReference>
<dbReference type="SUPFAM" id="SSF48371">
    <property type="entry name" value="ARM repeat"/>
    <property type="match status" value="1"/>
</dbReference>
<reference evidence="5" key="1">
    <citation type="submission" date="2020-09" db="EMBL/GenBank/DDBJ databases">
        <title>A novel bacterium of genus Hazenella, isolated from South China Sea.</title>
        <authorList>
            <person name="Huang H."/>
            <person name="Mo K."/>
            <person name="Hu Y."/>
        </authorList>
    </citation>
    <scope>NUCLEOTIDE SEQUENCE</scope>
    <source>
        <strain evidence="5">IB182357</strain>
    </source>
</reference>
<dbReference type="SUPFAM" id="SSF47954">
    <property type="entry name" value="Cyclin-like"/>
    <property type="match status" value="1"/>
</dbReference>
<accession>A0A926N9D4</accession>
<evidence type="ECO:0000256" key="1">
    <source>
        <dbReference type="ARBA" id="ARBA00022737"/>
    </source>
</evidence>
<dbReference type="InterPro" id="IPR019734">
    <property type="entry name" value="TPR_rpt"/>
</dbReference>
<evidence type="ECO:0000313" key="5">
    <source>
        <dbReference type="EMBL" id="MBD1372232.1"/>
    </source>
</evidence>
<dbReference type="Pfam" id="PF25068">
    <property type="entry name" value="ARM_TT21_4th"/>
    <property type="match status" value="1"/>
</dbReference>
<keyword evidence="1" id="KW-0677">Repeat</keyword>